<evidence type="ECO:0000313" key="1">
    <source>
        <dbReference type="EMBL" id="BAN07756.1"/>
    </source>
</evidence>
<dbReference type="InterPro" id="IPR014054">
    <property type="entry name" value="Phage_regulatory_Rha"/>
</dbReference>
<accession>M5B1G1</accession>
<organism evidence="1 2">
    <name type="scientific">Levilactobacillus brevis KB290</name>
    <dbReference type="NCBI Taxonomy" id="1001583"/>
    <lineage>
        <taxon>Bacteria</taxon>
        <taxon>Bacillati</taxon>
        <taxon>Bacillota</taxon>
        <taxon>Bacilli</taxon>
        <taxon>Lactobacillales</taxon>
        <taxon>Lactobacillaceae</taxon>
        <taxon>Levilactobacillus</taxon>
    </lineage>
</organism>
<dbReference type="AlphaFoldDB" id="M5B1G1"/>
<evidence type="ECO:0000313" key="2">
    <source>
        <dbReference type="Proteomes" id="UP000012042"/>
    </source>
</evidence>
<dbReference type="Pfam" id="PF09669">
    <property type="entry name" value="Phage_pRha"/>
    <property type="match status" value="1"/>
</dbReference>
<name>M5B1G1_LEVBR</name>
<proteinExistence type="predicted"/>
<dbReference type="PATRIC" id="fig|1001583.3.peg.2102"/>
<dbReference type="Proteomes" id="UP000012042">
    <property type="component" value="Chromosome"/>
</dbReference>
<reference evidence="1 2" key="1">
    <citation type="journal article" date="2013" name="PLoS ONE">
        <title>Genomic Analysis by Deep Sequencing of the Probiotic Lactobacillus brevis KB290 Harboring Nine Plasmids Reveals Genomic Stability.</title>
        <authorList>
            <person name="Fukao M."/>
            <person name="Oshima K."/>
            <person name="Morita H."/>
            <person name="Toh H."/>
            <person name="Suda W."/>
            <person name="Kim S.W."/>
            <person name="Suzuki S."/>
            <person name="Yakabe T."/>
            <person name="Hattori M."/>
            <person name="Yajima N."/>
        </authorList>
    </citation>
    <scope>NUCLEOTIDE SEQUENCE [LARGE SCALE GENOMIC DNA]</scope>
    <source>
        <strain evidence="1 2">KB290</strain>
    </source>
</reference>
<sequence length="230" mass="25792">MNELVFLTNGSLNAKLYTTGDVIAQYVGMTHRAINDNIETYKKDLQDFGVLTFETSKPPKGSKGGRPRKIWHLNMLQATTLIALLGNSRPIVFLKKALVKQFYEMREALINRRVAFQFGKQSSKGLSDAIANSDAFKDDSHAYSNLNRLMYKQALGMNTAQIKKLRGIPEHHSITEYLTADESAALSKIKERTMAFVGAGMTYSEIKTVLNRQGIIYQIKLEKPQQAITG</sequence>
<gene>
    <name evidence="1" type="ORF">LVISKB_2121</name>
</gene>
<dbReference type="KEGG" id="lbk:LVISKB_2121"/>
<protein>
    <submittedName>
        <fullName evidence="1">Uncharacterized protein</fullName>
    </submittedName>
</protein>
<dbReference type="RefSeq" id="WP_015474397.1">
    <property type="nucleotide sequence ID" value="NC_020819.1"/>
</dbReference>
<dbReference type="EMBL" id="AP012167">
    <property type="protein sequence ID" value="BAN07756.1"/>
    <property type="molecule type" value="Genomic_DNA"/>
</dbReference>
<dbReference type="HOGENOM" id="CLU_046670_9_1_9"/>